<dbReference type="PROSITE" id="PS50127">
    <property type="entry name" value="UBC_2"/>
    <property type="match status" value="1"/>
</dbReference>
<comment type="caution">
    <text evidence="4">The sequence shown here is derived from an EMBL/GenBank/DDBJ whole genome shotgun (WGS) entry which is preliminary data.</text>
</comment>
<dbReference type="Proteomes" id="UP000187209">
    <property type="component" value="Unassembled WGS sequence"/>
</dbReference>
<feature type="domain" description="UBC core" evidence="2">
    <location>
        <begin position="4"/>
        <end position="160"/>
    </location>
</feature>
<organism evidence="4 5">
    <name type="scientific">Stentor coeruleus</name>
    <dbReference type="NCBI Taxonomy" id="5963"/>
    <lineage>
        <taxon>Eukaryota</taxon>
        <taxon>Sar</taxon>
        <taxon>Alveolata</taxon>
        <taxon>Ciliophora</taxon>
        <taxon>Postciliodesmatophora</taxon>
        <taxon>Heterotrichea</taxon>
        <taxon>Heterotrichida</taxon>
        <taxon>Stentoridae</taxon>
        <taxon>Stentor</taxon>
    </lineage>
</organism>
<reference evidence="4 5" key="1">
    <citation type="submission" date="2016-11" db="EMBL/GenBank/DDBJ databases">
        <title>The macronuclear genome of Stentor coeruleus: a giant cell with tiny introns.</title>
        <authorList>
            <person name="Slabodnick M."/>
            <person name="Ruby J.G."/>
            <person name="Reiff S.B."/>
            <person name="Swart E.C."/>
            <person name="Gosai S."/>
            <person name="Prabakaran S."/>
            <person name="Witkowska E."/>
            <person name="Larue G.E."/>
            <person name="Fisher S."/>
            <person name="Freeman R.M."/>
            <person name="Gunawardena J."/>
            <person name="Chu W."/>
            <person name="Stover N.A."/>
            <person name="Gregory B.D."/>
            <person name="Nowacki M."/>
            <person name="Derisi J."/>
            <person name="Roy S.W."/>
            <person name="Marshall W.F."/>
            <person name="Sood P."/>
        </authorList>
    </citation>
    <scope>NUCLEOTIDE SEQUENCE [LARGE SCALE GENOMIC DNA]</scope>
    <source>
        <strain evidence="4">WM001</strain>
    </source>
</reference>
<name>A0A1R2C8R2_9CILI</name>
<dbReference type="Pfam" id="PF00179">
    <property type="entry name" value="UQ_con"/>
    <property type="match status" value="1"/>
</dbReference>
<dbReference type="CDD" id="cd23799">
    <property type="entry name" value="UBCc_UBE2J"/>
    <property type="match status" value="1"/>
</dbReference>
<dbReference type="PANTHER" id="PTHR24067">
    <property type="entry name" value="UBIQUITIN-CONJUGATING ENZYME E2"/>
    <property type="match status" value="1"/>
</dbReference>
<dbReference type="FunFam" id="3.10.110.10:FF:000109">
    <property type="entry name" value="Ubiquitin-conjugating enzyme E2 J2-like"/>
    <property type="match status" value="1"/>
</dbReference>
<keyword evidence="5" id="KW-1185">Reference proteome</keyword>
<gene>
    <name evidence="4" type="ORF">SteCoe_13302</name>
    <name evidence="3" type="ORF">SteCoe_15014</name>
</gene>
<accession>A0A1R2C8R2</accession>
<dbReference type="EMBL" id="MPUH01000238">
    <property type="protein sequence ID" value="OMJ85392.1"/>
    <property type="molecule type" value="Genomic_DNA"/>
</dbReference>
<dbReference type="AlphaFoldDB" id="A0A1R2C8R2"/>
<dbReference type="EMBL" id="MPUH01000285">
    <property type="protein sequence ID" value="OMJ83969.1"/>
    <property type="molecule type" value="Genomic_DNA"/>
</dbReference>
<dbReference type="InterPro" id="IPR050113">
    <property type="entry name" value="Ub_conjugating_enzyme"/>
</dbReference>
<protein>
    <recommendedName>
        <fullName evidence="2">UBC core domain-containing protein</fullName>
    </recommendedName>
</protein>
<evidence type="ECO:0000256" key="1">
    <source>
        <dbReference type="SAM" id="Phobius"/>
    </source>
</evidence>
<evidence type="ECO:0000313" key="4">
    <source>
        <dbReference type="EMBL" id="OMJ85392.1"/>
    </source>
</evidence>
<dbReference type="InterPro" id="IPR000608">
    <property type="entry name" value="UBC"/>
</dbReference>
<feature type="transmembrane region" description="Helical" evidence="1">
    <location>
        <begin position="178"/>
        <end position="196"/>
    </location>
</feature>
<keyword evidence="1" id="KW-0812">Transmembrane</keyword>
<dbReference type="SUPFAM" id="SSF54495">
    <property type="entry name" value="UBC-like"/>
    <property type="match status" value="1"/>
</dbReference>
<keyword evidence="1" id="KW-0472">Membrane</keyword>
<evidence type="ECO:0000259" key="2">
    <source>
        <dbReference type="PROSITE" id="PS50127"/>
    </source>
</evidence>
<keyword evidence="1" id="KW-1133">Transmembrane helix</keyword>
<dbReference type="OrthoDB" id="1158011at2759"/>
<dbReference type="SMART" id="SM00212">
    <property type="entry name" value="UBCc"/>
    <property type="match status" value="1"/>
</dbReference>
<evidence type="ECO:0000313" key="5">
    <source>
        <dbReference type="Proteomes" id="UP000187209"/>
    </source>
</evidence>
<dbReference type="Gene3D" id="3.10.110.10">
    <property type="entry name" value="Ubiquitin Conjugating Enzyme"/>
    <property type="match status" value="1"/>
</dbReference>
<sequence>MSRESLSRLKKEYEAIQKDPIPNAIACPDPKNWLRWHYIIYGLDGPFSGGVYYGELRFPAHYPMGPPSILMHTPNGRFISGKKICTSMSDFHPETWSPIWKVSTIITGLISFMQDNENSTGCEVTTAFHKMTMAKKSMEWNNNNSTFKDIFEDYKEIFTPKGQNEPVEAVRTSKTPSLAPLAAIILVLIIAVLFKYR</sequence>
<proteinExistence type="predicted"/>
<evidence type="ECO:0000313" key="3">
    <source>
        <dbReference type="EMBL" id="OMJ83969.1"/>
    </source>
</evidence>
<dbReference type="InterPro" id="IPR016135">
    <property type="entry name" value="UBQ-conjugating_enzyme/RWD"/>
</dbReference>